<feature type="transmembrane region" description="Helical" evidence="1">
    <location>
        <begin position="176"/>
        <end position="195"/>
    </location>
</feature>
<keyword evidence="3" id="KW-1185">Reference proteome</keyword>
<keyword evidence="1" id="KW-0812">Transmembrane</keyword>
<reference evidence="3" key="1">
    <citation type="submission" date="2016-10" db="EMBL/GenBank/DDBJ databases">
        <authorList>
            <person name="Varghese N."/>
            <person name="Submissions S."/>
        </authorList>
    </citation>
    <scope>NUCLEOTIDE SEQUENCE [LARGE SCALE GENOMIC DNA]</scope>
    <source>
        <strain evidence="3">OK042</strain>
    </source>
</reference>
<evidence type="ECO:0000313" key="3">
    <source>
        <dbReference type="Proteomes" id="UP000198915"/>
    </source>
</evidence>
<gene>
    <name evidence="2" type="ORF">SAMN05518846_113139</name>
</gene>
<dbReference type="InterPro" id="IPR003832">
    <property type="entry name" value="DUF212"/>
</dbReference>
<name>A0A1I3ZL43_9BACL</name>
<evidence type="ECO:0000256" key="1">
    <source>
        <dbReference type="SAM" id="Phobius"/>
    </source>
</evidence>
<dbReference type="Proteomes" id="UP000198915">
    <property type="component" value="Unassembled WGS sequence"/>
</dbReference>
<sequence>MVSQIGIPLHPYENFTDGDLALLLQYTKEAYVERNGFSVADILENFPLWAALLAIGIAQFIKIPLNYFATKTWQWSLMLSTGGMPSSHSSAVTALSTAVGLREGFSSNMFAISAILGVIVMFDAAGVRRHAGMQAVVLNKLVDEFNHLLEGMKSLKVRPNQEKAKKLKELLGHQPIEVLIGGWLGIMIALLVHPFF</sequence>
<feature type="transmembrane region" description="Helical" evidence="1">
    <location>
        <begin position="46"/>
        <end position="65"/>
    </location>
</feature>
<evidence type="ECO:0008006" key="4">
    <source>
        <dbReference type="Google" id="ProtNLM"/>
    </source>
</evidence>
<dbReference type="PANTHER" id="PTHR31446">
    <property type="entry name" value="ACID PHOSPHATASE/VANADIUM-DEPENDENT HALOPEROXIDASE-RELATED PROTEIN"/>
    <property type="match status" value="1"/>
</dbReference>
<keyword evidence="1" id="KW-0472">Membrane</keyword>
<dbReference type="Pfam" id="PF02681">
    <property type="entry name" value="DUF212"/>
    <property type="match status" value="1"/>
</dbReference>
<proteinExistence type="predicted"/>
<dbReference type="PANTHER" id="PTHR31446:SF29">
    <property type="entry name" value="ACID PHOSPHATASE_VANADIUM-DEPENDENT HALOPEROXIDASE-RELATED PROTEIN"/>
    <property type="match status" value="1"/>
</dbReference>
<keyword evidence="1" id="KW-1133">Transmembrane helix</keyword>
<evidence type="ECO:0000313" key="2">
    <source>
        <dbReference type="EMBL" id="SFK44660.1"/>
    </source>
</evidence>
<accession>A0A1I3ZL43</accession>
<protein>
    <recommendedName>
        <fullName evidence="4">Divergent PAP2 family protein</fullName>
    </recommendedName>
</protein>
<dbReference type="EMBL" id="FORT01000013">
    <property type="protein sequence ID" value="SFK44660.1"/>
    <property type="molecule type" value="Genomic_DNA"/>
</dbReference>
<dbReference type="AlphaFoldDB" id="A0A1I3ZL43"/>
<organism evidence="2 3">
    <name type="scientific">Brevibacillus centrosporus</name>
    <dbReference type="NCBI Taxonomy" id="54910"/>
    <lineage>
        <taxon>Bacteria</taxon>
        <taxon>Bacillati</taxon>
        <taxon>Bacillota</taxon>
        <taxon>Bacilli</taxon>
        <taxon>Bacillales</taxon>
        <taxon>Paenibacillaceae</taxon>
        <taxon>Brevibacillus</taxon>
    </lineage>
</organism>
<dbReference type="STRING" id="1884381.SAMN05518846_113139"/>